<dbReference type="Proteomes" id="UP000286071">
    <property type="component" value="Unassembled WGS sequence"/>
</dbReference>
<dbReference type="Pfam" id="PF00126">
    <property type="entry name" value="HTH_1"/>
    <property type="match status" value="1"/>
</dbReference>
<evidence type="ECO:0000259" key="5">
    <source>
        <dbReference type="PROSITE" id="PS50931"/>
    </source>
</evidence>
<dbReference type="InterPro" id="IPR036388">
    <property type="entry name" value="WH-like_DNA-bd_sf"/>
</dbReference>
<dbReference type="PANTHER" id="PTHR30537:SF74">
    <property type="entry name" value="HTH-TYPE TRANSCRIPTIONAL REGULATOR TRPI"/>
    <property type="match status" value="1"/>
</dbReference>
<evidence type="ECO:0000313" key="6">
    <source>
        <dbReference type="EMBL" id="RON01597.1"/>
    </source>
</evidence>
<dbReference type="InterPro" id="IPR036390">
    <property type="entry name" value="WH_DNA-bd_sf"/>
</dbReference>
<gene>
    <name evidence="6" type="ORF">BK659_24085</name>
</gene>
<dbReference type="PROSITE" id="PS50931">
    <property type="entry name" value="HTH_LYSR"/>
    <property type="match status" value="1"/>
</dbReference>
<comment type="caution">
    <text evidence="6">The sequence shown here is derived from an EMBL/GenBank/DDBJ whole genome shotgun (WGS) entry which is preliminary data.</text>
</comment>
<dbReference type="InterPro" id="IPR005119">
    <property type="entry name" value="LysR_subst-bd"/>
</dbReference>
<feature type="domain" description="HTH lysR-type" evidence="5">
    <location>
        <begin position="5"/>
        <end position="62"/>
    </location>
</feature>
<dbReference type="Gene3D" id="1.10.10.10">
    <property type="entry name" value="Winged helix-like DNA-binding domain superfamily/Winged helix DNA-binding domain"/>
    <property type="match status" value="1"/>
</dbReference>
<dbReference type="OrthoDB" id="5526340at2"/>
<dbReference type="GO" id="GO:0043565">
    <property type="term" value="F:sequence-specific DNA binding"/>
    <property type="evidence" value="ECO:0007669"/>
    <property type="project" value="TreeGrafter"/>
</dbReference>
<dbReference type="PANTHER" id="PTHR30537">
    <property type="entry name" value="HTH-TYPE TRANSCRIPTIONAL REGULATOR"/>
    <property type="match status" value="1"/>
</dbReference>
<evidence type="ECO:0000256" key="3">
    <source>
        <dbReference type="ARBA" id="ARBA00023125"/>
    </source>
</evidence>
<dbReference type="GO" id="GO:0006351">
    <property type="term" value="P:DNA-templated transcription"/>
    <property type="evidence" value="ECO:0007669"/>
    <property type="project" value="TreeGrafter"/>
</dbReference>
<protein>
    <submittedName>
        <fullName evidence="6">LysR family transcriptional regulator</fullName>
    </submittedName>
</protein>
<sequence length="320" mass="35720">MSRLPPLRALQIFETVGHCGGISQAAKRLNISVGAVSQQMKLLDEALGMSLTVKEGQRLRLNAIGQRFHARCSIAFEELRAAVSEVERSKNPNNLYVSGLPSLMTKWLAPLTYEWQHEDGDLDIYLDSTLADTSEEENADFRIGYGEPVHYAGHSVVLFRDCVVPACSPTLLGHPGHVEHAADLLQYPLIRIDSRPKFDSPPSWAEWFELEGVAVEHTIAIRRSFSSSSMAIQAAIDHQGIVLAQFSMIARDIDEGRLIIPWQRAMPLPSPYYLSWHPNTLQKAQCRAFQRWLIGRGRAQEDITDSLIRRGVIHAGVSSS</sequence>
<evidence type="ECO:0000256" key="4">
    <source>
        <dbReference type="ARBA" id="ARBA00023163"/>
    </source>
</evidence>
<keyword evidence="2" id="KW-0805">Transcription regulation</keyword>
<dbReference type="Pfam" id="PF03466">
    <property type="entry name" value="LysR_substrate"/>
    <property type="match status" value="1"/>
</dbReference>
<evidence type="ECO:0000313" key="7">
    <source>
        <dbReference type="Proteomes" id="UP000286071"/>
    </source>
</evidence>
<proteinExistence type="inferred from homology"/>
<dbReference type="RefSeq" id="WP_123428046.1">
    <property type="nucleotide sequence ID" value="NZ_MOBJ01000034.1"/>
</dbReference>
<dbReference type="InterPro" id="IPR000847">
    <property type="entry name" value="LysR_HTH_N"/>
</dbReference>
<dbReference type="SUPFAM" id="SSF53850">
    <property type="entry name" value="Periplasmic binding protein-like II"/>
    <property type="match status" value="1"/>
</dbReference>
<dbReference type="GO" id="GO:0003700">
    <property type="term" value="F:DNA-binding transcription factor activity"/>
    <property type="evidence" value="ECO:0007669"/>
    <property type="project" value="InterPro"/>
</dbReference>
<dbReference type="EMBL" id="MOBJ01000034">
    <property type="protein sequence ID" value="RON01597.1"/>
    <property type="molecule type" value="Genomic_DNA"/>
</dbReference>
<dbReference type="AlphaFoldDB" id="A0A423GVB6"/>
<dbReference type="InterPro" id="IPR058163">
    <property type="entry name" value="LysR-type_TF_proteobact-type"/>
</dbReference>
<keyword evidence="4" id="KW-0804">Transcription</keyword>
<keyword evidence="3" id="KW-0238">DNA-binding</keyword>
<accession>A0A423GVB6</accession>
<reference evidence="6 7" key="1">
    <citation type="submission" date="2016-10" db="EMBL/GenBank/DDBJ databases">
        <title>Comparative genome analysis of multiple Pseudomonas spp. focuses on biocontrol and plant growth promoting traits.</title>
        <authorList>
            <person name="Tao X.-Y."/>
            <person name="Taylor C.G."/>
        </authorList>
    </citation>
    <scope>NUCLEOTIDE SEQUENCE [LARGE SCALE GENOMIC DNA]</scope>
    <source>
        <strain evidence="6 7">48H11</strain>
    </source>
</reference>
<name>A0A423GVB6_9PSED</name>
<evidence type="ECO:0000256" key="1">
    <source>
        <dbReference type="ARBA" id="ARBA00009437"/>
    </source>
</evidence>
<dbReference type="Gene3D" id="3.40.190.10">
    <property type="entry name" value="Periplasmic binding protein-like II"/>
    <property type="match status" value="2"/>
</dbReference>
<evidence type="ECO:0000256" key="2">
    <source>
        <dbReference type="ARBA" id="ARBA00023015"/>
    </source>
</evidence>
<comment type="similarity">
    <text evidence="1">Belongs to the LysR transcriptional regulatory family.</text>
</comment>
<organism evidence="6 7">
    <name type="scientific">Pseudomonas brassicacearum</name>
    <dbReference type="NCBI Taxonomy" id="930166"/>
    <lineage>
        <taxon>Bacteria</taxon>
        <taxon>Pseudomonadati</taxon>
        <taxon>Pseudomonadota</taxon>
        <taxon>Gammaproteobacteria</taxon>
        <taxon>Pseudomonadales</taxon>
        <taxon>Pseudomonadaceae</taxon>
        <taxon>Pseudomonas</taxon>
    </lineage>
</organism>
<dbReference type="SUPFAM" id="SSF46785">
    <property type="entry name" value="Winged helix' DNA-binding domain"/>
    <property type="match status" value="1"/>
</dbReference>